<keyword evidence="2" id="KW-0378">Hydrolase</keyword>
<reference evidence="2 3" key="1">
    <citation type="submission" date="2018-08" db="EMBL/GenBank/DDBJ databases">
        <title>Microbacterium lemovicicum sp. nov., a bacterium isolated from a natural uranium-rich soil.</title>
        <authorList>
            <person name="ORTET P."/>
        </authorList>
    </citation>
    <scope>NUCLEOTIDE SEQUENCE [LARGE SCALE GENOMIC DNA]</scope>
    <source>
        <strain evidence="2 3">Viu22</strain>
    </source>
</reference>
<keyword evidence="3" id="KW-1185">Reference proteome</keyword>
<protein>
    <submittedName>
        <fullName evidence="2">Mandelamide hydrolase</fullName>
        <ecNumber evidence="2">3.5.1.86</ecNumber>
    </submittedName>
</protein>
<dbReference type="EMBL" id="CP031423">
    <property type="protein sequence ID" value="AZS38143.1"/>
    <property type="molecule type" value="Genomic_DNA"/>
</dbReference>
<proteinExistence type="predicted"/>
<dbReference type="AlphaFoldDB" id="A0A3Q9J051"/>
<dbReference type="NCBIfam" id="NF005127">
    <property type="entry name" value="PRK06565.1"/>
    <property type="match status" value="1"/>
</dbReference>
<gene>
    <name evidence="2" type="primary">mdlY</name>
    <name evidence="2" type="ORF">CVS47_02794</name>
</gene>
<dbReference type="OrthoDB" id="182039at2"/>
<sequence>MTPSTFTVVEADIDSLRTALDAGAVTSVELVARYLNRIAAYDRSGPLLNAVPVLDPTAFVQARASDERRASGHPRGPLEGIPFTAKDSYMVKGLTVAAGSPAFADLIAGDDAFAVARLREAGAVILGLTNMPPMAAGGMQRGVYGRAESPYSADHLTAAFGSGSSNGSGTATAASFAAFGLGEETWSSGRAPASNNALVAYTPSRGMISVRGNWPLVPTMDVVVPHTRSVPDLARVLDVVVADDADTGGDLWRRQPWVPIPKPSEVRPPSFAALPDLPLAGLRLAVPRIYINADPDSALPIVTRASVMDLWTSLRTDLEAAGAEVIETDFPAVDNYEKLHADSRDFVERGFVSASFLDTELRELSAAAFDDFLRRNADPDLDRLADVRADLIFPHPPGALPDRYGIFSFDVSYDLAEYVDAARRGLPAVTEVEGLEAGLRGLEHTRKVDLEDWLAAEGFDAVVFPAAADVGPADADVNEASADIAWRNGVWVSNGNLVPRHLGVPTVTIPMGIMADTGMPVGLTIAGAAYDDARLVALAAAISALGDRRAAPPRTPPLADEAPFARSRPAARGPLAVDLRDVRAESSGDRLEVSFTATVTGGAVEDSAAYVDGVRVPLTVDGHRLTATAVLPGDAHGRAHSTWRDPYGPLVVVIVRDDAGAVAGAFGTTASAPL</sequence>
<dbReference type="Pfam" id="PF01425">
    <property type="entry name" value="Amidase"/>
    <property type="match status" value="1"/>
</dbReference>
<dbReference type="EC" id="3.5.1.86" evidence="2"/>
<evidence type="ECO:0000259" key="1">
    <source>
        <dbReference type="Pfam" id="PF01425"/>
    </source>
</evidence>
<organism evidence="2 3">
    <name type="scientific">Microbacterium lemovicicum</name>
    <dbReference type="NCBI Taxonomy" id="1072463"/>
    <lineage>
        <taxon>Bacteria</taxon>
        <taxon>Bacillati</taxon>
        <taxon>Actinomycetota</taxon>
        <taxon>Actinomycetes</taxon>
        <taxon>Micrococcales</taxon>
        <taxon>Microbacteriaceae</taxon>
        <taxon>Microbacterium</taxon>
    </lineage>
</organism>
<dbReference type="KEGG" id="mlv:CVS47_02794"/>
<dbReference type="InterPro" id="IPR023631">
    <property type="entry name" value="Amidase_dom"/>
</dbReference>
<name>A0A3Q9J051_9MICO</name>
<dbReference type="GO" id="GO:0050537">
    <property type="term" value="F:mandelamide amidase activity"/>
    <property type="evidence" value="ECO:0007669"/>
    <property type="project" value="UniProtKB-EC"/>
</dbReference>
<dbReference type="Gene3D" id="3.90.1300.10">
    <property type="entry name" value="Amidase signature (AS) domain"/>
    <property type="match status" value="1"/>
</dbReference>
<dbReference type="PANTHER" id="PTHR42678:SF11">
    <property type="entry name" value="AMIDASE FAMILY PROTEIN"/>
    <property type="match status" value="1"/>
</dbReference>
<dbReference type="InterPro" id="IPR036928">
    <property type="entry name" value="AS_sf"/>
</dbReference>
<accession>A0A3Q9J051</accession>
<dbReference type="SUPFAM" id="SSF75304">
    <property type="entry name" value="Amidase signature (AS) enzymes"/>
    <property type="match status" value="1"/>
</dbReference>
<dbReference type="PANTHER" id="PTHR42678">
    <property type="entry name" value="AMIDASE"/>
    <property type="match status" value="1"/>
</dbReference>
<evidence type="ECO:0000313" key="3">
    <source>
        <dbReference type="Proteomes" id="UP000276888"/>
    </source>
</evidence>
<feature type="domain" description="Amidase" evidence="1">
    <location>
        <begin position="29"/>
        <end position="338"/>
    </location>
</feature>
<dbReference type="Proteomes" id="UP000276888">
    <property type="component" value="Chromosome"/>
</dbReference>
<evidence type="ECO:0000313" key="2">
    <source>
        <dbReference type="EMBL" id="AZS38143.1"/>
    </source>
</evidence>